<evidence type="ECO:0000313" key="6">
    <source>
        <dbReference type="Proteomes" id="UP000067625"/>
    </source>
</evidence>
<dbReference type="STRING" id="1441095.AM592_21115"/>
<dbReference type="Gene3D" id="1.10.10.60">
    <property type="entry name" value="Homeodomain-like"/>
    <property type="match status" value="1"/>
</dbReference>
<evidence type="ECO:0000313" key="5">
    <source>
        <dbReference type="EMBL" id="ALC83740.1"/>
    </source>
</evidence>
<reference evidence="6" key="1">
    <citation type="submission" date="2015-08" db="EMBL/GenBank/DDBJ databases">
        <title>Genome sequencing project for genomic taxonomy and phylogenomics of Bacillus-like bacteria.</title>
        <authorList>
            <person name="Liu B."/>
            <person name="Wang J."/>
            <person name="Zhu Y."/>
            <person name="Liu G."/>
            <person name="Chen Q."/>
            <person name="Chen Z."/>
            <person name="Lan J."/>
            <person name="Che J."/>
            <person name="Ge C."/>
            <person name="Shi H."/>
            <person name="Pan Z."/>
            <person name="Liu X."/>
        </authorList>
    </citation>
    <scope>NUCLEOTIDE SEQUENCE [LARGE SCALE GENOMIC DNA]</scope>
    <source>
        <strain evidence="6">FJAT-4402</strain>
    </source>
</reference>
<dbReference type="OrthoDB" id="323290at2"/>
<dbReference type="Pfam" id="PF20240">
    <property type="entry name" value="DUF6597"/>
    <property type="match status" value="1"/>
</dbReference>
<dbReference type="Pfam" id="PF12833">
    <property type="entry name" value="HTH_18"/>
    <property type="match status" value="1"/>
</dbReference>
<dbReference type="PANTHER" id="PTHR46796">
    <property type="entry name" value="HTH-TYPE TRANSCRIPTIONAL ACTIVATOR RHAS-RELATED"/>
    <property type="match status" value="1"/>
</dbReference>
<dbReference type="SMART" id="SM00342">
    <property type="entry name" value="HTH_ARAC"/>
    <property type="match status" value="1"/>
</dbReference>
<dbReference type="InterPro" id="IPR046532">
    <property type="entry name" value="DUF6597"/>
</dbReference>
<keyword evidence="6" id="KW-1185">Reference proteome</keyword>
<evidence type="ECO:0000256" key="3">
    <source>
        <dbReference type="ARBA" id="ARBA00023163"/>
    </source>
</evidence>
<dbReference type="Proteomes" id="UP000067625">
    <property type="component" value="Chromosome"/>
</dbReference>
<feature type="domain" description="HTH araC/xylS-type" evidence="4">
    <location>
        <begin position="146"/>
        <end position="270"/>
    </location>
</feature>
<protein>
    <recommendedName>
        <fullName evidence="4">HTH araC/xylS-type domain-containing protein</fullName>
    </recommendedName>
</protein>
<reference evidence="5 6" key="2">
    <citation type="journal article" date="2016" name="Int. J. Syst. Evol. Microbiol.">
        <title>Bacillus gobiensis sp. nov., isolated from a soil sample.</title>
        <authorList>
            <person name="Liu B."/>
            <person name="Liu G.H."/>
            <person name="Cetin S."/>
            <person name="Schumann P."/>
            <person name="Pan Z.Z."/>
            <person name="Chen Q.Q."/>
        </authorList>
    </citation>
    <scope>NUCLEOTIDE SEQUENCE [LARGE SCALE GENOMIC DNA]</scope>
    <source>
        <strain evidence="5 6">FJAT-4402</strain>
    </source>
</reference>
<dbReference type="InterPro" id="IPR050204">
    <property type="entry name" value="AraC_XylS_family_regulators"/>
</dbReference>
<dbReference type="PATRIC" id="fig|1441095.3.peg.4675"/>
<accession>A0A0M4GCM5</accession>
<dbReference type="RefSeq" id="WP_053605608.1">
    <property type="nucleotide sequence ID" value="NZ_CP012600.1"/>
</dbReference>
<dbReference type="InterPro" id="IPR018060">
    <property type="entry name" value="HTH_AraC"/>
</dbReference>
<evidence type="ECO:0000256" key="1">
    <source>
        <dbReference type="ARBA" id="ARBA00023015"/>
    </source>
</evidence>
<organism evidence="5 6">
    <name type="scientific">Bacillus gobiensis</name>
    <dbReference type="NCBI Taxonomy" id="1441095"/>
    <lineage>
        <taxon>Bacteria</taxon>
        <taxon>Bacillati</taxon>
        <taxon>Bacillota</taxon>
        <taxon>Bacilli</taxon>
        <taxon>Bacillales</taxon>
        <taxon>Bacillaceae</taxon>
        <taxon>Bacillus</taxon>
    </lineage>
</organism>
<evidence type="ECO:0000259" key="4">
    <source>
        <dbReference type="PROSITE" id="PS01124"/>
    </source>
</evidence>
<keyword evidence="3" id="KW-0804">Transcription</keyword>
<keyword evidence="2" id="KW-0238">DNA-binding</keyword>
<evidence type="ECO:0000256" key="2">
    <source>
        <dbReference type="ARBA" id="ARBA00023125"/>
    </source>
</evidence>
<dbReference type="AlphaFoldDB" id="A0A0M4GCM5"/>
<dbReference type="EMBL" id="CP012600">
    <property type="protein sequence ID" value="ALC83740.1"/>
    <property type="molecule type" value="Genomic_DNA"/>
</dbReference>
<proteinExistence type="predicted"/>
<dbReference type="PROSITE" id="PS01124">
    <property type="entry name" value="HTH_ARAC_FAMILY_2"/>
    <property type="match status" value="1"/>
</dbReference>
<keyword evidence="1" id="KW-0805">Transcription regulation</keyword>
<sequence length="270" mass="31592">MHPFRPLQPPAFQQEFFDPCYRYQEYAPSKNLEKYIACYWTINIRAKDKNKLHRVIPDGCVDIIFDLRSTSVSKGAFAAGVMPEYMVTYCSEDQSLFGIRFYIETAHFALSHPISSITGNLVFLEDIWGHETAFVWEEILNAKRIEKIIQIVESKLKNRFEKHEFKSDGFLQTALNYMYAYKGNLQIRLLAEKISWSERSLRRTFQNELGISPKELLNIVRFQYLLQDLKQGSHSRFVDMALTSGYYDQPHLINSFKRYYGLSPSDIFGS</sequence>
<name>A0A0M4GCM5_9BACI</name>
<dbReference type="GO" id="GO:0043565">
    <property type="term" value="F:sequence-specific DNA binding"/>
    <property type="evidence" value="ECO:0007669"/>
    <property type="project" value="InterPro"/>
</dbReference>
<dbReference type="GO" id="GO:0003700">
    <property type="term" value="F:DNA-binding transcription factor activity"/>
    <property type="evidence" value="ECO:0007669"/>
    <property type="project" value="InterPro"/>
</dbReference>
<gene>
    <name evidence="5" type="ORF">AM592_21115</name>
</gene>